<dbReference type="Proteomes" id="UP001139336">
    <property type="component" value="Unassembled WGS sequence"/>
</dbReference>
<keyword evidence="3" id="KW-1185">Reference proteome</keyword>
<protein>
    <submittedName>
        <fullName evidence="2">Uncharacterized protein</fullName>
    </submittedName>
</protein>
<dbReference type="SUPFAM" id="SSF51556">
    <property type="entry name" value="Metallo-dependent hydrolases"/>
    <property type="match status" value="1"/>
</dbReference>
<reference evidence="2" key="1">
    <citation type="submission" date="2022-01" db="EMBL/GenBank/DDBJ databases">
        <title>Corynebacterium sp. nov isolated from isolated from the feces of the greater white-fronted geese (Anser albifrons) at Poyang Lake, PR China.</title>
        <authorList>
            <person name="Liu Q."/>
        </authorList>
    </citation>
    <scope>NUCLEOTIDE SEQUENCE</scope>
    <source>
        <strain evidence="2">JCM 32435</strain>
    </source>
</reference>
<dbReference type="AlphaFoldDB" id="A0A9X1U6S7"/>
<feature type="compositionally biased region" description="Gly residues" evidence="1">
    <location>
        <begin position="281"/>
        <end position="290"/>
    </location>
</feature>
<evidence type="ECO:0000313" key="3">
    <source>
        <dbReference type="Proteomes" id="UP001139336"/>
    </source>
</evidence>
<feature type="compositionally biased region" description="Acidic residues" evidence="1">
    <location>
        <begin position="250"/>
        <end position="259"/>
    </location>
</feature>
<organism evidence="2 3">
    <name type="scientific">Corynebacterium uropygiale</name>
    <dbReference type="NCBI Taxonomy" id="1775911"/>
    <lineage>
        <taxon>Bacteria</taxon>
        <taxon>Bacillati</taxon>
        <taxon>Actinomycetota</taxon>
        <taxon>Actinomycetes</taxon>
        <taxon>Mycobacteriales</taxon>
        <taxon>Corynebacteriaceae</taxon>
        <taxon>Corynebacterium</taxon>
    </lineage>
</organism>
<feature type="region of interest" description="Disordered" evidence="1">
    <location>
        <begin position="250"/>
        <end position="296"/>
    </location>
</feature>
<evidence type="ECO:0000313" key="2">
    <source>
        <dbReference type="EMBL" id="MCF4006007.1"/>
    </source>
</evidence>
<accession>A0A9X1U6S7</accession>
<gene>
    <name evidence="2" type="ORF">L1O03_02290</name>
</gene>
<comment type="caution">
    <text evidence="2">The sequence shown here is derived from an EMBL/GenBank/DDBJ whole genome shotgun (WGS) entry which is preliminary data.</text>
</comment>
<proteinExistence type="predicted"/>
<dbReference type="RefSeq" id="WP_236117786.1">
    <property type="nucleotide sequence ID" value="NZ_JAKGSI010000001.1"/>
</dbReference>
<dbReference type="EMBL" id="JAKGSI010000001">
    <property type="protein sequence ID" value="MCF4006007.1"/>
    <property type="molecule type" value="Genomic_DNA"/>
</dbReference>
<dbReference type="InterPro" id="IPR032466">
    <property type="entry name" value="Metal_Hydrolase"/>
</dbReference>
<name>A0A9X1U6S7_9CORY</name>
<sequence>MTDIPTIGTNPRFKHPDEGVIAALPKVVVGLPHSDSLVATLRRIGVVYAELSLSAGATELPEYEDIDVRYVLRGHTLDDARQALSLHGPRLLGFALDDAPDDGVLDLCAEHWLPVSGRLDDLPHGAVQRVECGVEICDDFGVDEDGITLGGRSAWVRDRRVPVLLAATEEDLADHPLPLLRDVGMASVPLSPGNRLLRELKDLVDSYGYGPEELLEITSDALDASFLSLPERSTLFNQVILPAYAELADPEEQEAEDEETHEHEEAAGSAAGTPKPPSGGSPSGANGGGLSLTLDI</sequence>
<evidence type="ECO:0000256" key="1">
    <source>
        <dbReference type="SAM" id="MobiDB-lite"/>
    </source>
</evidence>